<evidence type="ECO:0000313" key="2">
    <source>
        <dbReference type="Proteomes" id="UP000501367"/>
    </source>
</evidence>
<dbReference type="Proteomes" id="UP000501367">
    <property type="component" value="Chromosome"/>
</dbReference>
<evidence type="ECO:0000313" key="1">
    <source>
        <dbReference type="EMBL" id="QJC78213.1"/>
    </source>
</evidence>
<dbReference type="RefSeq" id="WP_168757415.1">
    <property type="nucleotide sequence ID" value="NZ_CP051487.1"/>
</dbReference>
<protein>
    <submittedName>
        <fullName evidence="1">Uncharacterized protein</fullName>
    </submittedName>
</protein>
<reference evidence="1 2" key="1">
    <citation type="submission" date="2020-04" db="EMBL/GenBank/DDBJ databases">
        <authorList>
            <person name="Yao Y."/>
            <person name="He Z."/>
        </authorList>
    </citation>
    <scope>NUCLEOTIDE SEQUENCE [LARGE SCALE GENOMIC DNA]</scope>
    <source>
        <strain evidence="1 2">CY-1</strain>
    </source>
</reference>
<dbReference type="KEGG" id="pum:HGP31_07785"/>
<gene>
    <name evidence="1" type="ORF">HGP31_07785</name>
</gene>
<dbReference type="AlphaFoldDB" id="A0AAE6ZST6"/>
<organism evidence="1 2">
    <name type="scientific">Pseudomonas umsongensis</name>
    <dbReference type="NCBI Taxonomy" id="198618"/>
    <lineage>
        <taxon>Bacteria</taxon>
        <taxon>Pseudomonadati</taxon>
        <taxon>Pseudomonadota</taxon>
        <taxon>Gammaproteobacteria</taxon>
        <taxon>Pseudomonadales</taxon>
        <taxon>Pseudomonadaceae</taxon>
        <taxon>Pseudomonas</taxon>
    </lineage>
</organism>
<name>A0AAE6ZST6_9PSED</name>
<sequence>MTGMPWDDYAADPAQVEAVLQTVQGTPDDASPWDDYAQPEQSPGFIDRIEHAIDSSVVGDVGRSVARGGVGVGDSVMGLAGLMSGGAIPKALGYDSTGVRKFMDTQDTPERQASRQALDQASGVGGTLQALRDNPGNIPHAIVESVPSLLLGGAAGRGVALGAKALGVAPRVAGVIGAGAGEGLVGAGQQAEQTRQATGTLNPEQSGLALLSGGLTGLLGAAGARIGRKLGVADIDSIVAGADGVDVAKGLVQRALTGTGIESLEELSQSGQQQVLTNLATDRPAMEGVDKQMVIGGVVGGAMGGGASLRRPNMTTPQQTPMSMPAQQQQAQPVPGPHFVQEGIDPAEQQVSTAAHGVLSAVKNDAERKLQALKEFRDQRRPPWLFDKPTEPKTPFAGSQDVTPLLDNLGLQGEQRAQSLDLLKPAEADTEARRRGVVTMDEQRRLASLIGLEGAKAQVFSRKIGQAWSAEQTIAATDLVSNRLQSVLAQQKHIASGQATDLERANFVDSYAELQSIFGELMGARAESGRALAAQRRKVQDITQAKAILDNLKTGQNADDLALALGEAVRVGGVANATKLMAKGPGFLHKWLGTYWRSALLTGAGTHAVNATSNTGMLANEVIERGIASGIGGLKRAVGLKGETVFSEPMALLLGYAKNMTNAVGAAGQAWKTGQSNAINSSAEAYDGTFGQRPVELEDGTLTRPRQGKVDAAFDLPFRALGTSDAFYSTLNFAAELEAQARQIAVGEKRAGTLPAGTKLSQRIEQLVATPTPAMLERANQHKLQQTFQSKGGPLLGLVMAAKARAPWLHAIAPYVQTPTNVVREAMKRTPLAAAMPSVWSDFKAGGARAERAAARVIWGSTVMITAGALSQAGFLTGNGPTDEKKKEALLATGWQPNSIVVDGDYYSYQRFSPLGIILSLSADLAESWADNKDASGMVVDGLSSFSQNVTNQTFLKGIADFAQFASNPRRNGKWYASRMAGSFAQPFTLLSNAASTSDPYARESDGPLDSIMNRTPGLRTQLPAKRDAWGQTVPNAMNQYGALSMAVPVAKSTQKTDPALLEAARIGYSPGETEPHFTLNKRRFELDDKQQAEFAELSGALALKTIRSAMQGEGWRALGDDQKKSRMSAQMRKARTAVRFAFVPYLANGDRRAIDKLRSAIQQGGN</sequence>
<proteinExistence type="predicted"/>
<dbReference type="GeneID" id="72193470"/>
<dbReference type="EMBL" id="CP051487">
    <property type="protein sequence ID" value="QJC78213.1"/>
    <property type="molecule type" value="Genomic_DNA"/>
</dbReference>
<accession>A0AAE6ZST6</accession>